<accession>A0A356W982</accession>
<proteinExistence type="predicted"/>
<dbReference type="SUPFAM" id="SSF56784">
    <property type="entry name" value="HAD-like"/>
    <property type="match status" value="1"/>
</dbReference>
<dbReference type="PANTHER" id="PTHR19288">
    <property type="entry name" value="4-NITROPHENYLPHOSPHATASE-RELATED"/>
    <property type="match status" value="1"/>
</dbReference>
<name>A0A356W982_9PROT</name>
<dbReference type="PANTHER" id="PTHR19288:SF46">
    <property type="entry name" value="HALOACID DEHALOGENASE-LIKE HYDROLASE DOMAIN-CONTAINING PROTEIN 2"/>
    <property type="match status" value="1"/>
</dbReference>
<dbReference type="InterPro" id="IPR023214">
    <property type="entry name" value="HAD_sf"/>
</dbReference>
<dbReference type="Pfam" id="PF13242">
    <property type="entry name" value="Hydrolase_like"/>
    <property type="match status" value="1"/>
</dbReference>
<dbReference type="Gene3D" id="3.40.50.1000">
    <property type="entry name" value="HAD superfamily/HAD-like"/>
    <property type="match status" value="2"/>
</dbReference>
<evidence type="ECO:0000313" key="1">
    <source>
        <dbReference type="EMBL" id="HBQ50249.1"/>
    </source>
</evidence>
<evidence type="ECO:0000313" key="2">
    <source>
        <dbReference type="Proteomes" id="UP000263957"/>
    </source>
</evidence>
<dbReference type="Proteomes" id="UP000263957">
    <property type="component" value="Unassembled WGS sequence"/>
</dbReference>
<gene>
    <name evidence="1" type="ORF">DD728_15470</name>
</gene>
<dbReference type="InterPro" id="IPR006357">
    <property type="entry name" value="HAD-SF_hydro_IIA"/>
</dbReference>
<protein>
    <submittedName>
        <fullName evidence="1">HAD family hydrolase</fullName>
    </submittedName>
</protein>
<reference evidence="1 2" key="1">
    <citation type="journal article" date="2018" name="Nat. Biotechnol.">
        <title>A standardized bacterial taxonomy based on genome phylogeny substantially revises the tree of life.</title>
        <authorList>
            <person name="Parks D.H."/>
            <person name="Chuvochina M."/>
            <person name="Waite D.W."/>
            <person name="Rinke C."/>
            <person name="Skarshewski A."/>
            <person name="Chaumeil P.A."/>
            <person name="Hugenholtz P."/>
        </authorList>
    </citation>
    <scope>NUCLEOTIDE SEQUENCE [LARGE SCALE GENOMIC DNA]</scope>
    <source>
        <strain evidence="1">UBA10378</strain>
    </source>
</reference>
<dbReference type="EMBL" id="DOGS01000313">
    <property type="protein sequence ID" value="HBQ50249.1"/>
    <property type="molecule type" value="Genomic_DNA"/>
</dbReference>
<dbReference type="InterPro" id="IPR036412">
    <property type="entry name" value="HAD-like_sf"/>
</dbReference>
<dbReference type="AlphaFoldDB" id="A0A356W982"/>
<comment type="caution">
    <text evidence="1">The sequence shown here is derived from an EMBL/GenBank/DDBJ whole genome shotgun (WGS) entry which is preliminary data.</text>
</comment>
<keyword evidence="1" id="KW-0378">Hydrolase</keyword>
<dbReference type="GO" id="GO:0016791">
    <property type="term" value="F:phosphatase activity"/>
    <property type="evidence" value="ECO:0007669"/>
    <property type="project" value="TreeGrafter"/>
</dbReference>
<organism evidence="1 2">
    <name type="scientific">Hyphomonas atlantica</name>
    <dbReference type="NCBI Taxonomy" id="1280948"/>
    <lineage>
        <taxon>Bacteria</taxon>
        <taxon>Pseudomonadati</taxon>
        <taxon>Pseudomonadota</taxon>
        <taxon>Alphaproteobacteria</taxon>
        <taxon>Hyphomonadales</taxon>
        <taxon>Hyphomonadaceae</taxon>
        <taxon>Hyphomonas</taxon>
    </lineage>
</organism>
<sequence>MPSPELTMAYENAASRLQEIINISKTTAGYLVDWDGCCALGNTLTPEAAAFLRAHQDRVAIVSNNSTCTQEDFQEILERDEIRLPRDKIRLAGIEALHRATQFDKGDTMVLGDPHMRGVARKLGLGLTQEDANVVVLLRDRRFTYRRLERAVNALAKGAHLIVANPDLTHPAQDGGLKPETGSLLAAIRACVELDATKIDIVGKPSPLMFHEGCRALSLPPEKVTMLGDNPATDIAGARALGMQAILTSARSPDVFEALMGVDAR</sequence>
<dbReference type="GO" id="GO:0005737">
    <property type="term" value="C:cytoplasm"/>
    <property type="evidence" value="ECO:0007669"/>
    <property type="project" value="TreeGrafter"/>
</dbReference>
<dbReference type="Pfam" id="PF13344">
    <property type="entry name" value="Hydrolase_6"/>
    <property type="match status" value="1"/>
</dbReference>